<accession>A0ABT4Q1L1</accession>
<evidence type="ECO:0000313" key="3">
    <source>
        <dbReference type="EMBL" id="MCZ8382748.1"/>
    </source>
</evidence>
<keyword evidence="2" id="KW-1133">Transmembrane helix</keyword>
<feature type="transmembrane region" description="Helical" evidence="2">
    <location>
        <begin position="74"/>
        <end position="95"/>
    </location>
</feature>
<sequence length="260" mass="27541">MFGVALMGALNPLRLSAILLMISRPRPVRSLLAFWVGAVTVAVSLVLVPMFVLHDVQQVESLVREIGSSPVTRYIKLGAGLVLLTMAVLMLISLLRRPGATVSESVSVTATAQNTASHDDSHTPATGRHRAPAESSAATDDGPPIRRMIGRTQEAWKRGSLWMALVIGFMSAPAPDAVLLVLAVVLTSGASIGIQLSAGITYIVSMLVVVEAVIVSYAIIPARTECVLGRVRDWALRYRRQVVTAVLAMVGVGLTVTGIA</sequence>
<reference evidence="3" key="1">
    <citation type="submission" date="2022-12" db="EMBL/GenBank/DDBJ databases">
        <authorList>
            <person name="Deng Y."/>
            <person name="Zhang Y.-Q."/>
        </authorList>
    </citation>
    <scope>NUCLEOTIDE SEQUENCE</scope>
    <source>
        <strain evidence="3">CPCC 205372</strain>
    </source>
</reference>
<keyword evidence="2" id="KW-0472">Membrane</keyword>
<dbReference type="EMBL" id="JAPZPY010000020">
    <property type="protein sequence ID" value="MCZ8382748.1"/>
    <property type="molecule type" value="Genomic_DNA"/>
</dbReference>
<dbReference type="Pfam" id="PF11139">
    <property type="entry name" value="SfLAP"/>
    <property type="match status" value="1"/>
</dbReference>
<evidence type="ECO:0000256" key="2">
    <source>
        <dbReference type="SAM" id="Phobius"/>
    </source>
</evidence>
<protein>
    <submittedName>
        <fullName evidence="3">GAP family protein</fullName>
    </submittedName>
</protein>
<dbReference type="InterPro" id="IPR021315">
    <property type="entry name" value="Gap/Sap"/>
</dbReference>
<dbReference type="RefSeq" id="WP_269897166.1">
    <property type="nucleotide sequence ID" value="NZ_JAPZPY010000020.1"/>
</dbReference>
<organism evidence="3 4">
    <name type="scientific">Mycobacterium hippophais</name>
    <dbReference type="NCBI Taxonomy" id="3016340"/>
    <lineage>
        <taxon>Bacteria</taxon>
        <taxon>Bacillati</taxon>
        <taxon>Actinomycetota</taxon>
        <taxon>Actinomycetes</taxon>
        <taxon>Mycobacteriales</taxon>
        <taxon>Mycobacteriaceae</taxon>
        <taxon>Mycobacterium</taxon>
    </lineage>
</organism>
<feature type="transmembrane region" description="Helical" evidence="2">
    <location>
        <begin position="241"/>
        <end position="259"/>
    </location>
</feature>
<proteinExistence type="predicted"/>
<name>A0ABT4Q1L1_9MYCO</name>
<feature type="region of interest" description="Disordered" evidence="1">
    <location>
        <begin position="111"/>
        <end position="144"/>
    </location>
</feature>
<gene>
    <name evidence="3" type="ORF">O6P37_28135</name>
</gene>
<keyword evidence="4" id="KW-1185">Reference proteome</keyword>
<comment type="caution">
    <text evidence="3">The sequence shown here is derived from an EMBL/GenBank/DDBJ whole genome shotgun (WGS) entry which is preliminary data.</text>
</comment>
<feature type="transmembrane region" description="Helical" evidence="2">
    <location>
        <begin position="161"/>
        <end position="186"/>
    </location>
</feature>
<evidence type="ECO:0000313" key="4">
    <source>
        <dbReference type="Proteomes" id="UP001142153"/>
    </source>
</evidence>
<dbReference type="Proteomes" id="UP001142153">
    <property type="component" value="Unassembled WGS sequence"/>
</dbReference>
<feature type="transmembrane region" description="Helical" evidence="2">
    <location>
        <begin position="192"/>
        <end position="220"/>
    </location>
</feature>
<keyword evidence="2" id="KW-0812">Transmembrane</keyword>
<evidence type="ECO:0000256" key="1">
    <source>
        <dbReference type="SAM" id="MobiDB-lite"/>
    </source>
</evidence>
<feature type="transmembrane region" description="Helical" evidence="2">
    <location>
        <begin position="31"/>
        <end position="54"/>
    </location>
</feature>